<keyword evidence="9" id="KW-1185">Reference proteome</keyword>
<dbReference type="SUPFAM" id="SSF51905">
    <property type="entry name" value="FAD/NAD(P)-binding domain"/>
    <property type="match status" value="1"/>
</dbReference>
<dbReference type="InterPro" id="IPR045170">
    <property type="entry name" value="MTOX"/>
</dbReference>
<dbReference type="Proteomes" id="UP000005408">
    <property type="component" value="Unassembled WGS sequence"/>
</dbReference>
<dbReference type="InterPro" id="IPR006076">
    <property type="entry name" value="FAD-dep_OxRdtase"/>
</dbReference>
<keyword evidence="5" id="KW-0560">Oxidoreductase</keyword>
<dbReference type="InterPro" id="IPR036188">
    <property type="entry name" value="FAD/NAD-bd_sf"/>
</dbReference>
<evidence type="ECO:0000256" key="6">
    <source>
        <dbReference type="SAM" id="Phobius"/>
    </source>
</evidence>
<dbReference type="GO" id="GO:0050660">
    <property type="term" value="F:flavin adenine dinucleotide binding"/>
    <property type="evidence" value="ECO:0007669"/>
    <property type="project" value="InterPro"/>
</dbReference>
<evidence type="ECO:0000313" key="9">
    <source>
        <dbReference type="Proteomes" id="UP000005408"/>
    </source>
</evidence>
<evidence type="ECO:0000259" key="7">
    <source>
        <dbReference type="Pfam" id="PF01266"/>
    </source>
</evidence>
<comment type="cofactor">
    <cofactor evidence="1">
        <name>FAD</name>
        <dbReference type="ChEBI" id="CHEBI:57692"/>
    </cofactor>
</comment>
<comment type="similarity">
    <text evidence="2">Belongs to the MSOX/MTOX family.</text>
</comment>
<evidence type="ECO:0000256" key="3">
    <source>
        <dbReference type="ARBA" id="ARBA00022630"/>
    </source>
</evidence>
<keyword evidence="3" id="KW-0285">Flavoprotein</keyword>
<dbReference type="EnsemblMetazoa" id="G17322.1">
    <property type="protein sequence ID" value="G17322.1:cds"/>
    <property type="gene ID" value="G17322"/>
</dbReference>
<dbReference type="Gene3D" id="3.30.9.10">
    <property type="entry name" value="D-Amino Acid Oxidase, subunit A, domain 2"/>
    <property type="match status" value="1"/>
</dbReference>
<dbReference type="EnsemblMetazoa" id="G17322.2">
    <property type="protein sequence ID" value="G17322.2:cds"/>
    <property type="gene ID" value="G17322"/>
</dbReference>
<dbReference type="PANTHER" id="PTHR10961:SF7">
    <property type="entry name" value="FAD DEPENDENT OXIDOREDUCTASE DOMAIN-CONTAINING PROTEIN"/>
    <property type="match status" value="1"/>
</dbReference>
<dbReference type="Gene3D" id="3.50.50.60">
    <property type="entry name" value="FAD/NAD(P)-binding domain"/>
    <property type="match status" value="1"/>
</dbReference>
<dbReference type="SUPFAM" id="SSF54373">
    <property type="entry name" value="FAD-linked reductases, C-terminal domain"/>
    <property type="match status" value="1"/>
</dbReference>
<dbReference type="AlphaFoldDB" id="A0A8W8J5D1"/>
<dbReference type="PANTHER" id="PTHR10961">
    <property type="entry name" value="PEROXISOMAL SARCOSINE OXIDASE"/>
    <property type="match status" value="1"/>
</dbReference>
<accession>A0A8W8J5D1</accession>
<reference evidence="8" key="1">
    <citation type="submission" date="2022-08" db="UniProtKB">
        <authorList>
            <consortium name="EnsemblMetazoa"/>
        </authorList>
    </citation>
    <scope>IDENTIFICATION</scope>
    <source>
        <strain evidence="8">05x7-T-G4-1.051#20</strain>
    </source>
</reference>
<dbReference type="SMR" id="A0A8W8J5D1"/>
<dbReference type="EnsemblMetazoa" id="G17322.4">
    <property type="protein sequence ID" value="G17322.4:cds"/>
    <property type="gene ID" value="G17322"/>
</dbReference>
<keyword evidence="6" id="KW-0812">Transmembrane</keyword>
<keyword evidence="6" id="KW-1133">Transmembrane helix</keyword>
<organism evidence="8 9">
    <name type="scientific">Magallana gigas</name>
    <name type="common">Pacific oyster</name>
    <name type="synonym">Crassostrea gigas</name>
    <dbReference type="NCBI Taxonomy" id="29159"/>
    <lineage>
        <taxon>Eukaryota</taxon>
        <taxon>Metazoa</taxon>
        <taxon>Spiralia</taxon>
        <taxon>Lophotrochozoa</taxon>
        <taxon>Mollusca</taxon>
        <taxon>Bivalvia</taxon>
        <taxon>Autobranchia</taxon>
        <taxon>Pteriomorphia</taxon>
        <taxon>Ostreida</taxon>
        <taxon>Ostreoidea</taxon>
        <taxon>Ostreidae</taxon>
        <taxon>Magallana</taxon>
    </lineage>
</organism>
<name>A0A8W8J5D1_MAGGI</name>
<dbReference type="OMA" id="FYMFPPN"/>
<evidence type="ECO:0000256" key="4">
    <source>
        <dbReference type="ARBA" id="ARBA00022827"/>
    </source>
</evidence>
<evidence type="ECO:0000256" key="5">
    <source>
        <dbReference type="ARBA" id="ARBA00023002"/>
    </source>
</evidence>
<proteinExistence type="inferred from homology"/>
<dbReference type="NCBIfam" id="NF008425">
    <property type="entry name" value="PRK11259.1"/>
    <property type="match status" value="1"/>
</dbReference>
<dbReference type="Pfam" id="PF01266">
    <property type="entry name" value="DAO"/>
    <property type="match status" value="1"/>
</dbReference>
<feature type="domain" description="FAD dependent oxidoreductase" evidence="7">
    <location>
        <begin position="11"/>
        <end position="368"/>
    </location>
</feature>
<keyword evidence="6" id="KW-0472">Membrane</keyword>
<dbReference type="GO" id="GO:0008115">
    <property type="term" value="F:sarcosine oxidase activity"/>
    <property type="evidence" value="ECO:0007669"/>
    <property type="project" value="TreeGrafter"/>
</dbReference>
<protein>
    <recommendedName>
        <fullName evidence="7">FAD dependent oxidoreductase domain-containing protein</fullName>
    </recommendedName>
</protein>
<feature type="transmembrane region" description="Helical" evidence="6">
    <location>
        <begin position="9"/>
        <end position="28"/>
    </location>
</feature>
<dbReference type="OrthoDB" id="424974at2759"/>
<dbReference type="EnsemblMetazoa" id="G17322.3">
    <property type="protein sequence ID" value="G17322.3:cds"/>
    <property type="gene ID" value="G17322"/>
</dbReference>
<keyword evidence="4" id="KW-0274">FAD</keyword>
<evidence type="ECO:0000256" key="1">
    <source>
        <dbReference type="ARBA" id="ARBA00001974"/>
    </source>
</evidence>
<evidence type="ECO:0000313" key="8">
    <source>
        <dbReference type="EnsemblMetazoa" id="G17322.1:cds"/>
    </source>
</evidence>
<sequence length="412" mass="45855">MADGERRTYAYIVVGCGGVGSAALYWLAKRAGKDVLGLEQFKLGHDNGGSQDHSRIIRLAYHDDMYTKLTPDTYKAWEEVEKEAGVQLVYKTGGVNWAKKAEMGHLIDKYAVAMDANNIRYQRLTGSELHAKFPQFETSDEYTAIYEPMAGLVDAAMGNAVHVQLARAHGATVIENCPVQRIEKISDGWIKVYSPKGMFVCRKLIVSAGAWINHVLGSIGLHIPVYVTQEQVTYFATPHIKEFTKENYPIWIYHSEKYDFYGLPIHGNSGSKIGIDAGGPVVTADSRNFNPDPVREQACIDHLKKTIPRSLGPLMYTKTCLYTMPPDRHFIVDTCGKRVKGYDDVILCCGAGHCYKFASLLGRILSEMAIDGETRYDVSKFNIDRPALTEPGWKPQLFMGTGGKVPTKDSKL</sequence>
<evidence type="ECO:0000256" key="2">
    <source>
        <dbReference type="ARBA" id="ARBA00010989"/>
    </source>
</evidence>